<dbReference type="Proteomes" id="UP000243650">
    <property type="component" value="Unassembled WGS sequence"/>
</dbReference>
<dbReference type="PANTHER" id="PTHR43214">
    <property type="entry name" value="TWO-COMPONENT RESPONSE REGULATOR"/>
    <property type="match status" value="1"/>
</dbReference>
<dbReference type="InterPro" id="IPR016032">
    <property type="entry name" value="Sig_transdc_resp-reg_C-effctor"/>
</dbReference>
<feature type="domain" description="HTH luxR-type" evidence="4">
    <location>
        <begin position="156"/>
        <end position="221"/>
    </location>
</feature>
<dbReference type="InterPro" id="IPR039420">
    <property type="entry name" value="WalR-like"/>
</dbReference>
<keyword evidence="6" id="KW-1185">Reference proteome</keyword>
<sequence>MGPAAEEKRRVLLVCREESYAHHFEGVAAPENVEFDFVTNDNEPYASTFDALFIFSCDPIGLIEEEERREHLIDWSTKKIVFITPAENLEASADILYTPVAGLVSLEKFLLYAGRAIEILADYPFLLEPELNYLLASEVKRKKQRLAPVERFLLQRERVDVPLRDAELNILQLLLDGRSTKEIADDLYYSVKTVKRYISNLIRVIGTTDRTGVVVHAIRNGWVEPYRSEHAAGIPVSAIKENM</sequence>
<keyword evidence="2" id="KW-0238">DNA-binding</keyword>
<evidence type="ECO:0000313" key="5">
    <source>
        <dbReference type="EMBL" id="PRO67047.1"/>
    </source>
</evidence>
<dbReference type="GO" id="GO:0006355">
    <property type="term" value="P:regulation of DNA-templated transcription"/>
    <property type="evidence" value="ECO:0007669"/>
    <property type="project" value="InterPro"/>
</dbReference>
<dbReference type="GO" id="GO:0003677">
    <property type="term" value="F:DNA binding"/>
    <property type="evidence" value="ECO:0007669"/>
    <property type="project" value="UniProtKB-KW"/>
</dbReference>
<name>A0A2P6ML81_ALKUR</name>
<evidence type="ECO:0000256" key="1">
    <source>
        <dbReference type="ARBA" id="ARBA00023015"/>
    </source>
</evidence>
<dbReference type="SMART" id="SM00421">
    <property type="entry name" value="HTH_LUXR"/>
    <property type="match status" value="1"/>
</dbReference>
<dbReference type="SUPFAM" id="SSF46894">
    <property type="entry name" value="C-terminal effector domain of the bipartite response regulators"/>
    <property type="match status" value="1"/>
</dbReference>
<evidence type="ECO:0000313" key="6">
    <source>
        <dbReference type="Proteomes" id="UP000243650"/>
    </source>
</evidence>
<dbReference type="PRINTS" id="PR00038">
    <property type="entry name" value="HTHLUXR"/>
</dbReference>
<keyword evidence="1" id="KW-0805">Transcription regulation</keyword>
<dbReference type="PROSITE" id="PS50043">
    <property type="entry name" value="HTH_LUXR_2"/>
    <property type="match status" value="1"/>
</dbReference>
<dbReference type="InterPro" id="IPR000792">
    <property type="entry name" value="Tscrpt_reg_LuxR_C"/>
</dbReference>
<proteinExistence type="predicted"/>
<reference evidence="5 6" key="1">
    <citation type="submission" date="2018-03" db="EMBL/GenBank/DDBJ databases">
        <title>Bacillus urumqiensis sp. nov., a moderately haloalkaliphilic bacterium isolated from a salt lake.</title>
        <authorList>
            <person name="Zhao B."/>
            <person name="Liao Z."/>
        </authorList>
    </citation>
    <scope>NUCLEOTIDE SEQUENCE [LARGE SCALE GENOMIC DNA]</scope>
    <source>
        <strain evidence="5 6">BZ-SZ-XJ18</strain>
    </source>
</reference>
<dbReference type="AlphaFoldDB" id="A0A2P6ML81"/>
<dbReference type="RefSeq" id="WP_105957433.1">
    <property type="nucleotide sequence ID" value="NZ_PVNS01000001.1"/>
</dbReference>
<dbReference type="Pfam" id="PF00196">
    <property type="entry name" value="GerE"/>
    <property type="match status" value="1"/>
</dbReference>
<organism evidence="5 6">
    <name type="scientific">Alkalicoccus urumqiensis</name>
    <name type="common">Bacillus urumqiensis</name>
    <dbReference type="NCBI Taxonomy" id="1548213"/>
    <lineage>
        <taxon>Bacteria</taxon>
        <taxon>Bacillati</taxon>
        <taxon>Bacillota</taxon>
        <taxon>Bacilli</taxon>
        <taxon>Bacillales</taxon>
        <taxon>Bacillaceae</taxon>
        <taxon>Alkalicoccus</taxon>
    </lineage>
</organism>
<evidence type="ECO:0000256" key="2">
    <source>
        <dbReference type="ARBA" id="ARBA00023125"/>
    </source>
</evidence>
<dbReference type="Gene3D" id="1.10.10.10">
    <property type="entry name" value="Winged helix-like DNA-binding domain superfamily/Winged helix DNA-binding domain"/>
    <property type="match status" value="1"/>
</dbReference>
<accession>A0A2P6ML81</accession>
<evidence type="ECO:0000256" key="3">
    <source>
        <dbReference type="ARBA" id="ARBA00023163"/>
    </source>
</evidence>
<keyword evidence="3" id="KW-0804">Transcription</keyword>
<dbReference type="PANTHER" id="PTHR43214:SF24">
    <property type="entry name" value="TRANSCRIPTIONAL REGULATORY PROTEIN NARL-RELATED"/>
    <property type="match status" value="1"/>
</dbReference>
<evidence type="ECO:0000259" key="4">
    <source>
        <dbReference type="PROSITE" id="PS50043"/>
    </source>
</evidence>
<dbReference type="EMBL" id="PVNS01000001">
    <property type="protein sequence ID" value="PRO67047.1"/>
    <property type="molecule type" value="Genomic_DNA"/>
</dbReference>
<dbReference type="InterPro" id="IPR036388">
    <property type="entry name" value="WH-like_DNA-bd_sf"/>
</dbReference>
<dbReference type="CDD" id="cd06170">
    <property type="entry name" value="LuxR_C_like"/>
    <property type="match status" value="1"/>
</dbReference>
<comment type="caution">
    <text evidence="5">The sequence shown here is derived from an EMBL/GenBank/DDBJ whole genome shotgun (WGS) entry which is preliminary data.</text>
</comment>
<dbReference type="OrthoDB" id="2859978at2"/>
<gene>
    <name evidence="5" type="ORF">C6I21_00325</name>
</gene>
<protein>
    <recommendedName>
        <fullName evidence="4">HTH luxR-type domain-containing protein</fullName>
    </recommendedName>
</protein>